<evidence type="ECO:0000313" key="4">
    <source>
        <dbReference type="EMBL" id="CAI5456345.1"/>
    </source>
</evidence>
<evidence type="ECO:0000313" key="5">
    <source>
        <dbReference type="Proteomes" id="UP001152747"/>
    </source>
</evidence>
<keyword evidence="5" id="KW-1185">Reference proteome</keyword>
<feature type="region of interest" description="Disordered" evidence="1">
    <location>
        <begin position="1409"/>
        <end position="1439"/>
    </location>
</feature>
<evidence type="ECO:0008006" key="6">
    <source>
        <dbReference type="Google" id="ProtNLM"/>
    </source>
</evidence>
<keyword evidence="2" id="KW-1133">Transmembrane helix</keyword>
<dbReference type="EMBL" id="CANHGI010000006">
    <property type="protein sequence ID" value="CAI5456345.1"/>
    <property type="molecule type" value="Genomic_DNA"/>
</dbReference>
<keyword evidence="2" id="KW-0812">Transmembrane</keyword>
<name>A0A9P1J637_9PELO</name>
<organism evidence="4 5">
    <name type="scientific">Caenorhabditis angaria</name>
    <dbReference type="NCBI Taxonomy" id="860376"/>
    <lineage>
        <taxon>Eukaryota</taxon>
        <taxon>Metazoa</taxon>
        <taxon>Ecdysozoa</taxon>
        <taxon>Nematoda</taxon>
        <taxon>Chromadorea</taxon>
        <taxon>Rhabditida</taxon>
        <taxon>Rhabditina</taxon>
        <taxon>Rhabditomorpha</taxon>
        <taxon>Rhabditoidea</taxon>
        <taxon>Rhabditidae</taxon>
        <taxon>Peloderinae</taxon>
        <taxon>Caenorhabditis</taxon>
    </lineage>
</organism>
<feature type="transmembrane region" description="Helical" evidence="2">
    <location>
        <begin position="1364"/>
        <end position="1390"/>
    </location>
</feature>
<dbReference type="Proteomes" id="UP001152747">
    <property type="component" value="Unassembled WGS sequence"/>
</dbReference>
<evidence type="ECO:0000256" key="2">
    <source>
        <dbReference type="SAM" id="Phobius"/>
    </source>
</evidence>
<evidence type="ECO:0000256" key="1">
    <source>
        <dbReference type="SAM" id="MobiDB-lite"/>
    </source>
</evidence>
<gene>
    <name evidence="4" type="ORF">CAMP_LOCUS18982</name>
</gene>
<evidence type="ECO:0000256" key="3">
    <source>
        <dbReference type="SAM" id="SignalP"/>
    </source>
</evidence>
<reference evidence="4" key="1">
    <citation type="submission" date="2022-11" db="EMBL/GenBank/DDBJ databases">
        <authorList>
            <person name="Kikuchi T."/>
        </authorList>
    </citation>
    <scope>NUCLEOTIDE SEQUENCE</scope>
    <source>
        <strain evidence="4">PS1010</strain>
    </source>
</reference>
<keyword evidence="3" id="KW-0732">Signal</keyword>
<proteinExistence type="predicted"/>
<comment type="caution">
    <text evidence="4">The sequence shown here is derived from an EMBL/GenBank/DDBJ whole genome shotgun (WGS) entry which is preliminary data.</text>
</comment>
<dbReference type="OrthoDB" id="5797397at2759"/>
<feature type="signal peptide" evidence="3">
    <location>
        <begin position="1"/>
        <end position="16"/>
    </location>
</feature>
<protein>
    <recommendedName>
        <fullName evidence="6">PKD/REJ-like domain-containing protein</fullName>
    </recommendedName>
</protein>
<keyword evidence="2" id="KW-0472">Membrane</keyword>
<sequence length="1439" mass="160409">MKFLLIVILIIFEVSAILINQCYTSGSNCITFQTAQFQYSNSVQINSTSFPYLDGTSDTSSRSKLSELLGQLVLQKNVSIAALVIHAGDNNTIQWKISPNDDSEHPIEVKNSIEFAQNIDNSSVYCFDGSEFTEDPDRILIIPPEYQFFYTKTVSSISCLHSSLVVLPFVWDQLSRSGIRGASYFSYTNCTKDCVSIPISSSLVQLCPVDTKNVPQVKIDILNDFTIEMTDDLLGFTVKRVNKNLSFPMGIVDCSSFMESSNIFGDNAICLGDGENVAIKFGKNPNISVLQEMKTKLSAKSAFIKYSTNSVFPNFTVSHQSEIASCAKTAKFEVKQISGNGFLPLTFEWTVLNGTDDMKNLASKTNDRLLQVPRDYLSSQNTVIVKACNIAGKCTTSDFLITELVDDSFVFSVKIDGYEHETPTSFGLKLHANPNFQRCNDSLLPKDVQYEWQINGESKSTDDGIKLPAFRYGIEEYVNVTLIARYNGEKYYSSNESKTIHYVGLPLLVSLDCVQKQIGLDRDLTIYANANDQNEKNANLEYKWSCVLLNETLNDCEFNKVNWDRSYLYISAAKLKHNQNKSMNFTVNVTSGNSSDSSSCVVTVAPSNLPDVSFYRLAENKQNVNDYIRIQAVVQSSSSMINLTWEVVRDSNYGYFNISSILTNPTTIIENLPSDAQIAVSLTIPPASSEKFEWLGLLTGKTFVIRLWATDQNGASFSDLFLYTNSPPTLGKIDVSYDEPVIALETALKFSVGDGWNDDKEDLPLSYQFGFKTHFENNVTSEFWLTKSTVKSIQFYFSSAGDTTQNLTDACEQRIGHTALLKVCDRLGSCVTGESDIITVEKPSNTTVAVSYLMSLINDDVINANMISAIAKIHSLNQELCTNDFDHSLSDKVMLLLFDSLSQTNESSEYLEAIKAGNLLMPVVSSEILSSVMNVLSEYRKISGHFTSSSGTRAKRAVATATTEESTTLATTTKTYKATESEANDLLKVYDILIVKDKPVIDVYFLNINDFLTGFCVQLDESSDRIMSANGSGYTSIQRVSELNSNRSVSDLYQISLIDPVSGTLVTISNGQILYTVDILVTNYKPIYYYDCVIFNQHVGWDATLCESSEYAFTKHSNTFIRCNCSSPGIIGVFNVNAPTPDPLPDHNEISITMVIDVDVSSDDLAKLFIRIAQLSEVDVSRFVKISNKGNRTISATLRPPYKVGQKSNSYSIQAIARTIRYQKLLNVITVTSFSYQVVTRNLTGDSNARKITMSLYRSYLSQLGTDSDDIAKKWTQSIATAFQISEYRFKNAKIFFGIVFNFTITVAMSDEVQPLTADEIALMIQECSKYGELDFTISDEIVQVSQLQDNEIIKLVVITETNALMLALVIVLSAVLGFGTLLIGGAVIIKLKTDKLIEEERRRAILNEQFHHPPPEYGNSENSYNSEYTHRRVRQQNY</sequence>
<accession>A0A9P1J637</accession>
<feature type="chain" id="PRO_5040430400" description="PKD/REJ-like domain-containing protein" evidence="3">
    <location>
        <begin position="17"/>
        <end position="1439"/>
    </location>
</feature>